<dbReference type="InterPro" id="IPR050765">
    <property type="entry name" value="Riboflavin_Biosynth_HTPR"/>
</dbReference>
<protein>
    <submittedName>
        <fullName evidence="2">Dihydrofolate reductase</fullName>
    </submittedName>
</protein>
<reference evidence="2 3" key="1">
    <citation type="journal article" date="2021" name="Syst. Appl. Microbiol.">
        <title>Pseudomonas lalucatii sp. nov. isolated from Vallgornera, a karstic cave in Mallorca, Western Mediterranean.</title>
        <authorList>
            <person name="Busquets A."/>
            <person name="Mulet M."/>
            <person name="Gomila M."/>
            <person name="Garcia-Valdes E."/>
        </authorList>
    </citation>
    <scope>NUCLEOTIDE SEQUENCE [LARGE SCALE GENOMIC DNA]</scope>
    <source>
        <strain evidence="2 3">R1b54</strain>
    </source>
</reference>
<evidence type="ECO:0000259" key="1">
    <source>
        <dbReference type="Pfam" id="PF01872"/>
    </source>
</evidence>
<dbReference type="Gene3D" id="3.40.430.10">
    <property type="entry name" value="Dihydrofolate Reductase, subunit A"/>
    <property type="match status" value="1"/>
</dbReference>
<dbReference type="EMBL" id="JADPMV010000002">
    <property type="protein sequence ID" value="MBS7664301.1"/>
    <property type="molecule type" value="Genomic_DNA"/>
</dbReference>
<sequence>MKTSVYIATSLDGYIARADGELDWLPANGSAEDGEDYGYQAFMDTVDILVMGRCTYEQVLTFADWPYGETPVVVLSRRALEIPARLAGHVEVMAGPPAELVERLAERGAKHLYIDGGQTIQGFLRAGLIQHLIITRVPILIGTGIALFGPLEHDIRWRHLGTRTFANGLVQSRYQRLG</sequence>
<dbReference type="InterPro" id="IPR002734">
    <property type="entry name" value="RibDG_C"/>
</dbReference>
<evidence type="ECO:0000313" key="3">
    <source>
        <dbReference type="Proteomes" id="UP001196601"/>
    </source>
</evidence>
<name>A0ABS5Q690_9PSED</name>
<dbReference type="PANTHER" id="PTHR38011:SF11">
    <property type="entry name" value="2,5-DIAMINO-6-RIBOSYLAMINO-4(3H)-PYRIMIDINONE 5'-PHOSPHATE REDUCTASE"/>
    <property type="match status" value="1"/>
</dbReference>
<proteinExistence type="predicted"/>
<comment type="caution">
    <text evidence="2">The sequence shown here is derived from an EMBL/GenBank/DDBJ whole genome shotgun (WGS) entry which is preliminary data.</text>
</comment>
<dbReference type="InterPro" id="IPR024072">
    <property type="entry name" value="DHFR-like_dom_sf"/>
</dbReference>
<accession>A0ABS5Q690</accession>
<feature type="domain" description="Bacterial bifunctional deaminase-reductase C-terminal" evidence="1">
    <location>
        <begin position="7"/>
        <end position="170"/>
    </location>
</feature>
<gene>
    <name evidence="2" type="ORF">I0D00_20535</name>
</gene>
<dbReference type="Pfam" id="PF01872">
    <property type="entry name" value="RibD_C"/>
    <property type="match status" value="1"/>
</dbReference>
<dbReference type="Proteomes" id="UP001196601">
    <property type="component" value="Unassembled WGS sequence"/>
</dbReference>
<dbReference type="PANTHER" id="PTHR38011">
    <property type="entry name" value="DIHYDROFOLATE REDUCTASE FAMILY PROTEIN (AFU_ORTHOLOGUE AFUA_8G06820)"/>
    <property type="match status" value="1"/>
</dbReference>
<keyword evidence="3" id="KW-1185">Reference proteome</keyword>
<organism evidence="2 3">
    <name type="scientific">Pseudomonas lalucatii</name>
    <dbReference type="NCBI Taxonomy" id="1424203"/>
    <lineage>
        <taxon>Bacteria</taxon>
        <taxon>Pseudomonadati</taxon>
        <taxon>Pseudomonadota</taxon>
        <taxon>Gammaproteobacteria</taxon>
        <taxon>Pseudomonadales</taxon>
        <taxon>Pseudomonadaceae</taxon>
        <taxon>Pseudomonas</taxon>
    </lineage>
</organism>
<dbReference type="SUPFAM" id="SSF53597">
    <property type="entry name" value="Dihydrofolate reductase-like"/>
    <property type="match status" value="1"/>
</dbReference>
<evidence type="ECO:0000313" key="2">
    <source>
        <dbReference type="EMBL" id="MBS7664301.1"/>
    </source>
</evidence>
<dbReference type="RefSeq" id="WP_213641624.1">
    <property type="nucleotide sequence ID" value="NZ_JADPMV010000002.1"/>
</dbReference>